<feature type="transmembrane region" description="Helical" evidence="9">
    <location>
        <begin position="12"/>
        <end position="35"/>
    </location>
</feature>
<sequence length="730" mass="79973">MAGRKRSIRFKIFAILLVPVTALVVIWGFTATLTVQRGLELLRIQTVYDNVVVPTQTLISELQRERFLSVHYLATSGTSHSELDDQRRRTDAAAEQLGRVSRNAADETPPAMRDRVEQLVRQVGRLDDVRDKVDDRSLSRLDAIEQYSDVAEIGFQAYDRLMISPDLDLVEQTKAVILIGRSREIASQQSALVTGAQVTGRMSTDERDAFSGLVGKRRLLYQLGVGQLDSELGRPFLSLNASPVYTTFLGMENEVMTRVRAGQPLPPDAIAWPTSAEALIHSLTDLSGSASKTLADRAVPLARGVLWNIGIAGVLGLAAVLATGFVSVRFAHRLTRELIGLHTAARTLADQRLPSVVERLRRGDDVDVAAETPTLVEGSDTREVENLGQAFGSVQRTAVEAAVGQADLRRGVNKVFLNLARRSQSLLQRQLSMLDGLEQEITDPDMLERLFGVDHLTTRMRRHAEGLIILSGAAPGRGWRDPVSLYDVARAAVEEVEDYLRVDVQVPHGHALAGAAVTDVVHLLAELAENATIFSPPHTRVQIRGEMVARGFAIEVEDRGLGVAPEEMHHLNERLSNPPEFDLADSDRLGLFVVGLLARRHGIRVSLRPSPYGGTSAVVLLPKELVVQNRVTDFSVERLVPPAPAPAPALALTPLGDGADEQAHDGGEDALPRRVRQASLAPQLREEPRPGPDVWSREEPGAGGERRSDEESRDLFSSFQSGWRRAQEES</sequence>
<keyword evidence="9" id="KW-0472">Membrane</keyword>
<keyword evidence="6" id="KW-0418">Kinase</keyword>
<evidence type="ECO:0000256" key="6">
    <source>
        <dbReference type="ARBA" id="ARBA00022777"/>
    </source>
</evidence>
<evidence type="ECO:0000313" key="12">
    <source>
        <dbReference type="EMBL" id="GIH38842.1"/>
    </source>
</evidence>
<dbReference type="PROSITE" id="PS50109">
    <property type="entry name" value="HIS_KIN"/>
    <property type="match status" value="1"/>
</dbReference>
<keyword evidence="7 9" id="KW-1133">Transmembrane helix</keyword>
<dbReference type="InterPro" id="IPR013587">
    <property type="entry name" value="Nitrate/nitrite_sensing"/>
</dbReference>
<gene>
    <name evidence="12" type="ORF">Mco01_18420</name>
</gene>
<dbReference type="Proteomes" id="UP000603904">
    <property type="component" value="Unassembled WGS sequence"/>
</dbReference>
<evidence type="ECO:0000256" key="7">
    <source>
        <dbReference type="ARBA" id="ARBA00022989"/>
    </source>
</evidence>
<feature type="compositionally biased region" description="Basic and acidic residues" evidence="8">
    <location>
        <begin position="684"/>
        <end position="714"/>
    </location>
</feature>
<evidence type="ECO:0000256" key="5">
    <source>
        <dbReference type="ARBA" id="ARBA00022692"/>
    </source>
</evidence>
<proteinExistence type="predicted"/>
<dbReference type="Pfam" id="PF08376">
    <property type="entry name" value="NIT"/>
    <property type="match status" value="1"/>
</dbReference>
<evidence type="ECO:0000256" key="8">
    <source>
        <dbReference type="SAM" id="MobiDB-lite"/>
    </source>
</evidence>
<accession>A0ABQ4FVL0</accession>
<feature type="domain" description="Histidine kinase" evidence="10">
    <location>
        <begin position="520"/>
        <end position="625"/>
    </location>
</feature>
<evidence type="ECO:0000256" key="1">
    <source>
        <dbReference type="ARBA" id="ARBA00000085"/>
    </source>
</evidence>
<organism evidence="12 13">
    <name type="scientific">Microbispora corallina</name>
    <dbReference type="NCBI Taxonomy" id="83302"/>
    <lineage>
        <taxon>Bacteria</taxon>
        <taxon>Bacillati</taxon>
        <taxon>Actinomycetota</taxon>
        <taxon>Actinomycetes</taxon>
        <taxon>Streptosporangiales</taxon>
        <taxon>Streptosporangiaceae</taxon>
        <taxon>Microbispora</taxon>
    </lineage>
</organism>
<dbReference type="Pfam" id="PF02518">
    <property type="entry name" value="HATPase_c"/>
    <property type="match status" value="1"/>
</dbReference>
<name>A0ABQ4FVL0_9ACTN</name>
<dbReference type="EC" id="2.7.13.3" evidence="2"/>
<dbReference type="PROSITE" id="PS50906">
    <property type="entry name" value="NIT"/>
    <property type="match status" value="1"/>
</dbReference>
<evidence type="ECO:0000259" key="10">
    <source>
        <dbReference type="PROSITE" id="PS50109"/>
    </source>
</evidence>
<dbReference type="InterPro" id="IPR005467">
    <property type="entry name" value="His_kinase_dom"/>
</dbReference>
<dbReference type="SMART" id="SM00387">
    <property type="entry name" value="HATPase_c"/>
    <property type="match status" value="1"/>
</dbReference>
<comment type="catalytic activity">
    <reaction evidence="1">
        <text>ATP + protein L-histidine = ADP + protein N-phospho-L-histidine.</text>
        <dbReference type="EC" id="2.7.13.3"/>
    </reaction>
</comment>
<evidence type="ECO:0000313" key="13">
    <source>
        <dbReference type="Proteomes" id="UP000603904"/>
    </source>
</evidence>
<keyword evidence="13" id="KW-1185">Reference proteome</keyword>
<evidence type="ECO:0000259" key="11">
    <source>
        <dbReference type="PROSITE" id="PS50906"/>
    </source>
</evidence>
<evidence type="ECO:0000256" key="9">
    <source>
        <dbReference type="SAM" id="Phobius"/>
    </source>
</evidence>
<protein>
    <recommendedName>
        <fullName evidence="2">histidine kinase</fullName>
        <ecNumber evidence="2">2.7.13.3</ecNumber>
    </recommendedName>
</protein>
<dbReference type="InterPro" id="IPR036890">
    <property type="entry name" value="HATPase_C_sf"/>
</dbReference>
<evidence type="ECO:0000256" key="4">
    <source>
        <dbReference type="ARBA" id="ARBA00022679"/>
    </source>
</evidence>
<reference evidence="12 13" key="1">
    <citation type="submission" date="2021-01" db="EMBL/GenBank/DDBJ databases">
        <title>Whole genome shotgun sequence of Microbispora corallina NBRC 16416.</title>
        <authorList>
            <person name="Komaki H."/>
            <person name="Tamura T."/>
        </authorList>
    </citation>
    <scope>NUCLEOTIDE SEQUENCE [LARGE SCALE GENOMIC DNA]</scope>
    <source>
        <strain evidence="12 13">NBRC 16416</strain>
    </source>
</reference>
<keyword evidence="3" id="KW-0597">Phosphoprotein</keyword>
<dbReference type="EMBL" id="BOOC01000005">
    <property type="protein sequence ID" value="GIH38842.1"/>
    <property type="molecule type" value="Genomic_DNA"/>
</dbReference>
<evidence type="ECO:0000256" key="3">
    <source>
        <dbReference type="ARBA" id="ARBA00022553"/>
    </source>
</evidence>
<dbReference type="PANTHER" id="PTHR45436">
    <property type="entry name" value="SENSOR HISTIDINE KINASE YKOH"/>
    <property type="match status" value="1"/>
</dbReference>
<keyword evidence="4" id="KW-0808">Transferase</keyword>
<dbReference type="InterPro" id="IPR010910">
    <property type="entry name" value="Nitrate/nitrite_sensing_bac"/>
</dbReference>
<dbReference type="RefSeq" id="WP_204056436.1">
    <property type="nucleotide sequence ID" value="NZ_BAAAGP010000002.1"/>
</dbReference>
<keyword evidence="5 9" id="KW-0812">Transmembrane</keyword>
<feature type="domain" description="NIT" evidence="11">
    <location>
        <begin position="53"/>
        <end position="301"/>
    </location>
</feature>
<dbReference type="InterPro" id="IPR050428">
    <property type="entry name" value="TCS_sensor_his_kinase"/>
</dbReference>
<dbReference type="InterPro" id="IPR003594">
    <property type="entry name" value="HATPase_dom"/>
</dbReference>
<dbReference type="Gene3D" id="3.30.565.10">
    <property type="entry name" value="Histidine kinase-like ATPase, C-terminal domain"/>
    <property type="match status" value="1"/>
</dbReference>
<comment type="caution">
    <text evidence="12">The sequence shown here is derived from an EMBL/GenBank/DDBJ whole genome shotgun (WGS) entry which is preliminary data.</text>
</comment>
<dbReference type="SUPFAM" id="SSF55874">
    <property type="entry name" value="ATPase domain of HSP90 chaperone/DNA topoisomerase II/histidine kinase"/>
    <property type="match status" value="1"/>
</dbReference>
<feature type="region of interest" description="Disordered" evidence="8">
    <location>
        <begin position="640"/>
        <end position="730"/>
    </location>
</feature>
<dbReference type="PANTHER" id="PTHR45436:SF5">
    <property type="entry name" value="SENSOR HISTIDINE KINASE TRCS"/>
    <property type="match status" value="1"/>
</dbReference>
<feature type="compositionally biased region" description="Basic and acidic residues" evidence="8">
    <location>
        <begin position="661"/>
        <end position="672"/>
    </location>
</feature>
<evidence type="ECO:0000256" key="2">
    <source>
        <dbReference type="ARBA" id="ARBA00012438"/>
    </source>
</evidence>